<evidence type="ECO:0000313" key="1">
    <source>
        <dbReference type="EMBL" id="QPI35920.1"/>
    </source>
</evidence>
<sequence>MSPTTIYSNEQITNAKASVCGAYGKVHRALVLSSERNGGTDATASLVVATSGRQVLEAGSRYLLTKLLEEPATPSELAAAVKKLADTYQEMVIGYLDGLTNSDAELQPLLQTSDDATSTIERLCK</sequence>
<dbReference type="AlphaFoldDB" id="A0AAX1J600"/>
<evidence type="ECO:0000313" key="2">
    <source>
        <dbReference type="Proteomes" id="UP000663583"/>
    </source>
</evidence>
<dbReference type="KEGG" id="mku:I2456_15105"/>
<name>A0AAX1J600_9MYCO</name>
<reference evidence="1" key="1">
    <citation type="submission" date="2020-11" db="EMBL/GenBank/DDBJ databases">
        <title>Intraspecies plasmid and genomic variation of Mycobacterium kubicae revealed by the complete genome sequences of two clinical isolates.</title>
        <authorList>
            <person name="Hendrix J.R."/>
            <person name="Epperson L.E."/>
            <person name="Honda J.R."/>
            <person name="Strong M."/>
        </authorList>
    </citation>
    <scope>NUCLEOTIDE SEQUENCE</scope>
    <source>
        <strain evidence="1">JCM 13573</strain>
    </source>
</reference>
<proteinExistence type="predicted"/>
<dbReference type="EMBL" id="CP065047">
    <property type="protein sequence ID" value="QPI35920.1"/>
    <property type="molecule type" value="Genomic_DNA"/>
</dbReference>
<gene>
    <name evidence="1" type="ORF">I2456_15105</name>
</gene>
<accession>A0AAX1J600</accession>
<dbReference type="RefSeq" id="WP_131813470.1">
    <property type="nucleotide sequence ID" value="NZ_BLKU01000005.1"/>
</dbReference>
<organism evidence="1 2">
    <name type="scientific">Mycobacterium kubicae</name>
    <dbReference type="NCBI Taxonomy" id="120959"/>
    <lineage>
        <taxon>Bacteria</taxon>
        <taxon>Bacillati</taxon>
        <taxon>Actinomycetota</taxon>
        <taxon>Actinomycetes</taxon>
        <taxon>Mycobacteriales</taxon>
        <taxon>Mycobacteriaceae</taxon>
        <taxon>Mycobacterium</taxon>
        <taxon>Mycobacterium simiae complex</taxon>
    </lineage>
</organism>
<dbReference type="Proteomes" id="UP000663583">
    <property type="component" value="Chromosome"/>
</dbReference>
<protein>
    <submittedName>
        <fullName evidence="1">Uncharacterized protein</fullName>
    </submittedName>
</protein>